<gene>
    <name evidence="2" type="ORF">GIR22_23645</name>
</gene>
<feature type="domain" description="Tsi6" evidence="1">
    <location>
        <begin position="5"/>
        <end position="87"/>
    </location>
</feature>
<sequence>MKLATPLAYVQKAIELTVDRRNGCPQFPVYDLLLKQLDYVKAVFEGAETDKSKLHQLSIGAIASKEFEENDPELARALKDAYYVAIQSARGLKIQLPD</sequence>
<dbReference type="EMBL" id="WLYI01000044">
    <property type="protein sequence ID" value="MTD22125.1"/>
    <property type="molecule type" value="Genomic_DNA"/>
</dbReference>
<accession>A0A7X2V1F1</accession>
<dbReference type="AlphaFoldDB" id="A0A7X2V1F1"/>
<proteinExistence type="predicted"/>
<name>A0A7X2V1F1_9PSED</name>
<dbReference type="RefSeq" id="WP_154745688.1">
    <property type="nucleotide sequence ID" value="NZ_JBHSTG010000028.1"/>
</dbReference>
<reference evidence="2 3" key="1">
    <citation type="submission" date="2019-11" db="EMBL/GenBank/DDBJ databases">
        <title>Pseudmonas karstica sp. nov. and Pseudomonas spelaei sp. nov. from caves.</title>
        <authorList>
            <person name="Zeman M."/>
        </authorList>
    </citation>
    <scope>NUCLEOTIDE SEQUENCE [LARGE SCALE GENOMIC DNA]</scope>
    <source>
        <strain evidence="2 3">CCM 7891</strain>
    </source>
</reference>
<organism evidence="2 3">
    <name type="scientific">Pseudomonas karstica</name>
    <dbReference type="NCBI Taxonomy" id="1055468"/>
    <lineage>
        <taxon>Bacteria</taxon>
        <taxon>Pseudomonadati</taxon>
        <taxon>Pseudomonadota</taxon>
        <taxon>Gammaproteobacteria</taxon>
        <taxon>Pseudomonadales</taxon>
        <taxon>Pseudomonadaceae</taxon>
        <taxon>Pseudomonas</taxon>
    </lineage>
</organism>
<protein>
    <recommendedName>
        <fullName evidence="1">Tsi6 domain-containing protein</fullName>
    </recommendedName>
</protein>
<evidence type="ECO:0000259" key="1">
    <source>
        <dbReference type="Pfam" id="PF18660"/>
    </source>
</evidence>
<dbReference type="InterPro" id="IPR040818">
    <property type="entry name" value="Tsi6"/>
</dbReference>
<dbReference type="Proteomes" id="UP000431485">
    <property type="component" value="Unassembled WGS sequence"/>
</dbReference>
<dbReference type="Pfam" id="PF18660">
    <property type="entry name" value="Tsi6"/>
    <property type="match status" value="1"/>
</dbReference>
<comment type="caution">
    <text evidence="2">The sequence shown here is derived from an EMBL/GenBank/DDBJ whole genome shotgun (WGS) entry which is preliminary data.</text>
</comment>
<keyword evidence="3" id="KW-1185">Reference proteome</keyword>
<dbReference type="OrthoDB" id="6937479at2"/>
<evidence type="ECO:0000313" key="2">
    <source>
        <dbReference type="EMBL" id="MTD22125.1"/>
    </source>
</evidence>
<evidence type="ECO:0000313" key="3">
    <source>
        <dbReference type="Proteomes" id="UP000431485"/>
    </source>
</evidence>